<dbReference type="OrthoDB" id="7001565at2"/>
<evidence type="ECO:0000313" key="9">
    <source>
        <dbReference type="Proteomes" id="UP000025241"/>
    </source>
</evidence>
<keyword evidence="9" id="KW-1185">Reference proteome</keyword>
<evidence type="ECO:0000256" key="2">
    <source>
        <dbReference type="ARBA" id="ARBA00022475"/>
    </source>
</evidence>
<sequence length="286" mass="31366">MKRLVSALLLLAATLLPFAASAATQAPGDAAQAQRARQLLEKAVAYYREQGDKAFAAFSRQGEFVDNELYVYVLDEHGVMLASGGPSVVLIGRDVSTLLDGAVRDRFVKALQAPETGKVAEVEYRWKNVSDGRVERKHAYYQRVGDRFLAVGYYIPRADASRAQAMLDKTVQSVSSAPDATFKRINALDPAFIEDDLYAFVVDMDTKRFVAHGYNSRMIGTDFSGLKDSAGNAVGQAMLALARSKGEGQFDYQWRNPVTNKVENKHALIKKSGKYLVAVGYYTAGS</sequence>
<comment type="subcellular location">
    <subcellularLocation>
        <location evidence="1">Cell membrane</location>
        <topology evidence="1">Multi-pass membrane protein</topology>
    </subcellularLocation>
</comment>
<dbReference type="PATRIC" id="fig|1301098.3.peg.1864"/>
<keyword evidence="2" id="KW-1003">Cell membrane</keyword>
<evidence type="ECO:0000256" key="1">
    <source>
        <dbReference type="ARBA" id="ARBA00004651"/>
    </source>
</evidence>
<feature type="domain" description="Single Cache" evidence="7">
    <location>
        <begin position="25"/>
        <end position="108"/>
    </location>
</feature>
<dbReference type="Gene3D" id="3.30.450.20">
    <property type="entry name" value="PAS domain"/>
    <property type="match status" value="2"/>
</dbReference>
<dbReference type="GO" id="GO:0005886">
    <property type="term" value="C:plasma membrane"/>
    <property type="evidence" value="ECO:0007669"/>
    <property type="project" value="UniProtKB-SubCell"/>
</dbReference>
<reference evidence="8 9" key="2">
    <citation type="submission" date="2014-05" db="EMBL/GenBank/DDBJ databases">
        <title>Genome sequence of the 3-chlorobenzoate degrading bacterium Pseudomonas knackmussii B13 shows multiple evidence for horizontal gene transfer.</title>
        <authorList>
            <person name="Miyazaki R."/>
            <person name="Bertelli C."/>
            <person name="Falquet L."/>
            <person name="Robinson-Rechavi M."/>
            <person name="Gharib W."/>
            <person name="Roy S."/>
            <person name="Van der Meer J.R."/>
        </authorList>
    </citation>
    <scope>NUCLEOTIDE SEQUENCE [LARGE SCALE GENOMIC DNA]</scope>
    <source>
        <strain evidence="8 9">B13</strain>
    </source>
</reference>
<evidence type="ECO:0000313" key="8">
    <source>
        <dbReference type="EMBL" id="CDF83227.1"/>
    </source>
</evidence>
<organism evidence="8 9">
    <name type="scientific">Pseudomonas knackmussii (strain DSM 6978 / CCUG 54928 / LMG 23759 / B13)</name>
    <dbReference type="NCBI Taxonomy" id="1301098"/>
    <lineage>
        <taxon>Bacteria</taxon>
        <taxon>Pseudomonadati</taxon>
        <taxon>Pseudomonadota</taxon>
        <taxon>Gammaproteobacteria</taxon>
        <taxon>Pseudomonadales</taxon>
        <taxon>Pseudomonadaceae</taxon>
        <taxon>Pseudomonas</taxon>
    </lineage>
</organism>
<dbReference type="eggNOG" id="COG4564">
    <property type="taxonomic scope" value="Bacteria"/>
</dbReference>
<dbReference type="Pfam" id="PF08269">
    <property type="entry name" value="dCache_2"/>
    <property type="match status" value="1"/>
</dbReference>
<keyword evidence="6" id="KW-0732">Signal</keyword>
<evidence type="ECO:0000256" key="5">
    <source>
        <dbReference type="ARBA" id="ARBA00023136"/>
    </source>
</evidence>
<dbReference type="EMBL" id="HG322950">
    <property type="protein sequence ID" value="CDF83227.1"/>
    <property type="molecule type" value="Genomic_DNA"/>
</dbReference>
<dbReference type="RefSeq" id="WP_043251027.1">
    <property type="nucleotide sequence ID" value="NZ_HG322950.1"/>
</dbReference>
<name>A0A024HFF0_PSEKB</name>
<dbReference type="STRING" id="1301098.PKB_1877"/>
<keyword evidence="3" id="KW-0812">Transmembrane</keyword>
<keyword evidence="5" id="KW-0472">Membrane</keyword>
<feature type="domain" description="Single Cache" evidence="7">
    <location>
        <begin position="162"/>
        <end position="236"/>
    </location>
</feature>
<dbReference type="InterPro" id="IPR033480">
    <property type="entry name" value="sCache_2"/>
</dbReference>
<evidence type="ECO:0000256" key="3">
    <source>
        <dbReference type="ARBA" id="ARBA00022692"/>
    </source>
</evidence>
<gene>
    <name evidence="8" type="ORF">PKB_1877</name>
</gene>
<reference evidence="8 9" key="1">
    <citation type="submission" date="2013-03" db="EMBL/GenBank/DDBJ databases">
        <authorList>
            <person name="Linke B."/>
        </authorList>
    </citation>
    <scope>NUCLEOTIDE SEQUENCE [LARGE SCALE GENOMIC DNA]</scope>
    <source>
        <strain evidence="8 9">B13</strain>
    </source>
</reference>
<evidence type="ECO:0000256" key="4">
    <source>
        <dbReference type="ARBA" id="ARBA00022989"/>
    </source>
</evidence>
<feature type="chain" id="PRO_5001529948" evidence="6">
    <location>
        <begin position="23"/>
        <end position="286"/>
    </location>
</feature>
<feature type="signal peptide" evidence="6">
    <location>
        <begin position="1"/>
        <end position="22"/>
    </location>
</feature>
<dbReference type="Proteomes" id="UP000025241">
    <property type="component" value="Chromosome I"/>
</dbReference>
<evidence type="ECO:0000259" key="7">
    <source>
        <dbReference type="SMART" id="SM01049"/>
    </source>
</evidence>
<protein>
    <submittedName>
        <fullName evidence="8">Cache domain containing protein</fullName>
    </submittedName>
</protein>
<accession>A0A024HFF0</accession>
<dbReference type="AlphaFoldDB" id="A0A024HFF0"/>
<keyword evidence="4" id="KW-1133">Transmembrane helix</keyword>
<proteinExistence type="predicted"/>
<dbReference type="InterPro" id="IPR004010">
    <property type="entry name" value="Double_Cache_2"/>
</dbReference>
<dbReference type="HOGENOM" id="CLU_081845_2_1_6"/>
<dbReference type="KEGG" id="pkc:PKB_1877"/>
<evidence type="ECO:0000256" key="6">
    <source>
        <dbReference type="SAM" id="SignalP"/>
    </source>
</evidence>
<dbReference type="SMART" id="SM01049">
    <property type="entry name" value="Cache_2"/>
    <property type="match status" value="2"/>
</dbReference>